<evidence type="ECO:0000313" key="1">
    <source>
        <dbReference type="EMBL" id="ETZ17704.1"/>
    </source>
</evidence>
<dbReference type="PATRIC" id="fig|1432657.3.peg.1344"/>
<organism evidence="1 2">
    <name type="scientific">Borrelia duttonii CR2A</name>
    <dbReference type="NCBI Taxonomy" id="1432657"/>
    <lineage>
        <taxon>Bacteria</taxon>
        <taxon>Pseudomonadati</taxon>
        <taxon>Spirochaetota</taxon>
        <taxon>Spirochaetia</taxon>
        <taxon>Spirochaetales</taxon>
        <taxon>Borreliaceae</taxon>
        <taxon>Borrelia</taxon>
    </lineage>
</organism>
<accession>W6TKC8</accession>
<name>W6TKC8_9SPIR</name>
<protein>
    <submittedName>
        <fullName evidence="1">Uncharacterized protein</fullName>
    </submittedName>
</protein>
<proteinExistence type="predicted"/>
<reference evidence="1 2" key="1">
    <citation type="submission" date="2013-12" db="EMBL/GenBank/DDBJ databases">
        <title>Comparative genomics of relapsing fever spirochetes.</title>
        <authorList>
            <person name="Schwan T.G."/>
            <person name="Raffel S.J."/>
            <person name="Porcella S.F."/>
        </authorList>
    </citation>
    <scope>NUCLEOTIDE SEQUENCE [LARGE SCALE GENOMIC DNA]</scope>
    <source>
        <strain evidence="1 2">CR2A</strain>
    </source>
</reference>
<dbReference type="EMBL" id="AZIT01000010">
    <property type="protein sequence ID" value="ETZ17704.1"/>
    <property type="molecule type" value="Genomic_DNA"/>
</dbReference>
<gene>
    <name evidence="1" type="ORF">BDCR2A_01371</name>
</gene>
<evidence type="ECO:0000313" key="2">
    <source>
        <dbReference type="Proteomes" id="UP000019148"/>
    </source>
</evidence>
<dbReference type="Proteomes" id="UP000019148">
    <property type="component" value="Unassembled WGS sequence"/>
</dbReference>
<sequence length="47" mass="5428">MMNEANLNLSNKVSKTLKDIVKENEILSKELSLLKKKLKLRALNLFL</sequence>
<dbReference type="AlphaFoldDB" id="W6TKC8"/>
<comment type="caution">
    <text evidence="1">The sequence shown here is derived from an EMBL/GenBank/DDBJ whole genome shotgun (WGS) entry which is preliminary data.</text>
</comment>